<dbReference type="Proteomes" id="UP001330016">
    <property type="component" value="Unassembled WGS sequence"/>
</dbReference>
<organism evidence="1 2">
    <name type="scientific">Schleiferilactobacillus harbinensis</name>
    <dbReference type="NCBI Taxonomy" id="304207"/>
    <lineage>
        <taxon>Bacteria</taxon>
        <taxon>Bacillati</taxon>
        <taxon>Bacillota</taxon>
        <taxon>Bacilli</taxon>
        <taxon>Lactobacillales</taxon>
        <taxon>Lactobacillaceae</taxon>
        <taxon>Schleiferilactobacillus</taxon>
    </lineage>
</organism>
<keyword evidence="2" id="KW-1185">Reference proteome</keyword>
<evidence type="ECO:0000313" key="2">
    <source>
        <dbReference type="Proteomes" id="UP001330016"/>
    </source>
</evidence>
<gene>
    <name evidence="1" type="ORF">PS435_08000</name>
</gene>
<proteinExistence type="predicted"/>
<comment type="caution">
    <text evidence="1">The sequence shown here is derived from an EMBL/GenBank/DDBJ whole genome shotgun (WGS) entry which is preliminary data.</text>
</comment>
<evidence type="ECO:0000313" key="1">
    <source>
        <dbReference type="EMBL" id="MEE6715798.1"/>
    </source>
</evidence>
<reference evidence="1 2" key="1">
    <citation type="submission" date="2023-02" db="EMBL/GenBank/DDBJ databases">
        <title>The predominant lactic acid bacteria and yeasts involved in the spontaneous fermentation of millet during the production of the traditional porridge Hausa koko in Ghana.</title>
        <authorList>
            <person name="Atter A."/>
            <person name="Diaz M."/>
        </authorList>
    </citation>
    <scope>NUCLEOTIDE SEQUENCE [LARGE SCALE GENOMIC DNA]</scope>
    <source>
        <strain evidence="1 2">FI11640</strain>
    </source>
</reference>
<sequence length="40" mass="4955">MHHYLTKYWENGKQYAESWIQINAFGLSYCFSKRRIELNK</sequence>
<dbReference type="EMBL" id="JAQSGK010000019">
    <property type="protein sequence ID" value="MEE6715798.1"/>
    <property type="molecule type" value="Genomic_DNA"/>
</dbReference>
<name>A0ABU7SZR1_9LACO</name>
<dbReference type="RefSeq" id="WP_264371639.1">
    <property type="nucleotide sequence ID" value="NZ_CP045143.1"/>
</dbReference>
<accession>A0ABU7SZR1</accession>
<protein>
    <submittedName>
        <fullName evidence="1">Uncharacterized protein</fullName>
    </submittedName>
</protein>